<gene>
    <name evidence="1" type="ORF">BN873_980075</name>
</gene>
<name>W6MBR6_9GAMM</name>
<accession>W6MBR6</accession>
<dbReference type="Proteomes" id="UP000035760">
    <property type="component" value="Unassembled WGS sequence"/>
</dbReference>
<dbReference type="AlphaFoldDB" id="W6MBR6"/>
<keyword evidence="2" id="KW-1185">Reference proteome</keyword>
<comment type="caution">
    <text evidence="1">The sequence shown here is derived from an EMBL/GenBank/DDBJ whole genome shotgun (WGS) entry which is preliminary data.</text>
</comment>
<evidence type="ECO:0000313" key="1">
    <source>
        <dbReference type="EMBL" id="CDI04474.1"/>
    </source>
</evidence>
<dbReference type="EMBL" id="CBTJ020000111">
    <property type="protein sequence ID" value="CDI04474.1"/>
    <property type="molecule type" value="Genomic_DNA"/>
</dbReference>
<proteinExistence type="predicted"/>
<sequence>MLWMYASAGLLKSDEAIALFTIQKDLQHVQETFIPSHDFVGVPGASLFRRRSMQRR</sequence>
<dbReference type="STRING" id="1400863.BN873_980075"/>
<protein>
    <submittedName>
        <fullName evidence="1">Uncharacterized protein</fullName>
    </submittedName>
</protein>
<organism evidence="1 2">
    <name type="scientific">Candidatus Competibacter denitrificans Run_A_D11</name>
    <dbReference type="NCBI Taxonomy" id="1400863"/>
    <lineage>
        <taxon>Bacteria</taxon>
        <taxon>Pseudomonadati</taxon>
        <taxon>Pseudomonadota</taxon>
        <taxon>Gammaproteobacteria</taxon>
        <taxon>Candidatus Competibacteraceae</taxon>
        <taxon>Candidatus Competibacter</taxon>
    </lineage>
</organism>
<evidence type="ECO:0000313" key="2">
    <source>
        <dbReference type="Proteomes" id="UP000035760"/>
    </source>
</evidence>
<reference evidence="1" key="2">
    <citation type="submission" date="2014-03" db="EMBL/GenBank/DDBJ databases">
        <title>Candidatus Competibacter-lineage genomes retrieved from metagenomes reveal functional metabolic diversity.</title>
        <authorList>
            <person name="McIlroy S.J."/>
            <person name="Albertsen M."/>
            <person name="Andresen E.K."/>
            <person name="Saunders A.M."/>
            <person name="Kristiansen R."/>
            <person name="Stokholm-Bjerregaard M."/>
            <person name="Nielsen K.L."/>
            <person name="Nielsen P.H."/>
        </authorList>
    </citation>
    <scope>NUCLEOTIDE SEQUENCE</scope>
    <source>
        <strain evidence="1">Run_A_D11</strain>
    </source>
</reference>
<reference evidence="1" key="1">
    <citation type="submission" date="2013-07" db="EMBL/GenBank/DDBJ databases">
        <authorList>
            <person name="McIlroy S."/>
        </authorList>
    </citation>
    <scope>NUCLEOTIDE SEQUENCE [LARGE SCALE GENOMIC DNA]</scope>
    <source>
        <strain evidence="1">Run_A_D11</strain>
    </source>
</reference>